<dbReference type="AlphaFoldDB" id="A0A2N7LB49"/>
<dbReference type="InterPro" id="IPR025293">
    <property type="entry name" value="YfiR/HmsC-like"/>
</dbReference>
<protein>
    <recommendedName>
        <fullName evidence="3">DUF4154 domain-containing protein</fullName>
    </recommendedName>
</protein>
<evidence type="ECO:0000313" key="2">
    <source>
        <dbReference type="Proteomes" id="UP000235387"/>
    </source>
</evidence>
<evidence type="ECO:0000313" key="1">
    <source>
        <dbReference type="EMBL" id="PMN92336.1"/>
    </source>
</evidence>
<dbReference type="RefSeq" id="WP_102390832.1">
    <property type="nucleotide sequence ID" value="NZ_MDAL01000018.1"/>
</dbReference>
<dbReference type="EMBL" id="MDAL01000018">
    <property type="protein sequence ID" value="PMN92336.1"/>
    <property type="molecule type" value="Genomic_DNA"/>
</dbReference>
<gene>
    <name evidence="1" type="ORF">BCT23_15220</name>
</gene>
<accession>A0A2N7LB49</accession>
<dbReference type="Pfam" id="PF13689">
    <property type="entry name" value="DUF4154"/>
    <property type="match status" value="1"/>
</dbReference>
<evidence type="ECO:0008006" key="3">
    <source>
        <dbReference type="Google" id="ProtNLM"/>
    </source>
</evidence>
<sequence length="188" mass="21789">MTRQRLRHRQDSTRFHQFILGLVMLALLSVCLPVRSNDFQDEDLKAVYLYRFAFLVNWRDMQPADGRYDFCVYGDSSVSRRLQDIANSKPEQVQYHNIKVSGSSQEPCQIIYTPERAEEHIRILHNQYPDALIVGEGKRFSKAGGMISFIKVNNRVKLLINRKNIQGMPFTLRSQLLSIAVIDGEEEI</sequence>
<name>A0A2N7LB49_9GAMM</name>
<organism evidence="1 2">
    <name type="scientific">Enterovibrio norvegicus</name>
    <dbReference type="NCBI Taxonomy" id="188144"/>
    <lineage>
        <taxon>Bacteria</taxon>
        <taxon>Pseudomonadati</taxon>
        <taxon>Pseudomonadota</taxon>
        <taxon>Gammaproteobacteria</taxon>
        <taxon>Vibrionales</taxon>
        <taxon>Vibrionaceae</taxon>
        <taxon>Enterovibrio</taxon>
    </lineage>
</organism>
<dbReference type="Proteomes" id="UP000235387">
    <property type="component" value="Unassembled WGS sequence"/>
</dbReference>
<reference evidence="2" key="1">
    <citation type="submission" date="2016-07" db="EMBL/GenBank/DDBJ databases">
        <title>Nontailed viruses are major unrecognized killers of bacteria in the ocean.</title>
        <authorList>
            <person name="Kauffman K."/>
            <person name="Hussain F."/>
            <person name="Yang J."/>
            <person name="Arevalo P."/>
            <person name="Brown J."/>
            <person name="Cutler M."/>
            <person name="Kelly L."/>
            <person name="Polz M.F."/>
        </authorList>
    </citation>
    <scope>NUCLEOTIDE SEQUENCE [LARGE SCALE GENOMIC DNA]</scope>
    <source>
        <strain evidence="2">10N.261.45.A10</strain>
    </source>
</reference>
<proteinExistence type="predicted"/>
<comment type="caution">
    <text evidence="1">The sequence shown here is derived from an EMBL/GenBank/DDBJ whole genome shotgun (WGS) entry which is preliminary data.</text>
</comment>